<feature type="transmembrane region" description="Helical" evidence="6">
    <location>
        <begin position="310"/>
        <end position="332"/>
    </location>
</feature>
<feature type="transmembrane region" description="Helical" evidence="6">
    <location>
        <begin position="352"/>
        <end position="368"/>
    </location>
</feature>
<feature type="transmembrane region" description="Helical" evidence="6">
    <location>
        <begin position="374"/>
        <end position="396"/>
    </location>
</feature>
<keyword evidence="9" id="KW-1185">Reference proteome</keyword>
<reference evidence="8 9" key="1">
    <citation type="submission" date="2022-05" db="EMBL/GenBank/DDBJ databases">
        <title>Genome Sequencing of Bee-Associated Microbes.</title>
        <authorList>
            <person name="Dunlap C."/>
        </authorList>
    </citation>
    <scope>NUCLEOTIDE SEQUENCE [LARGE SCALE GENOMIC DNA]</scope>
    <source>
        <strain evidence="8 9">NRRL NRS-1438</strain>
    </source>
</reference>
<organism evidence="8 9">
    <name type="scientific">Paenibacillus apiarius</name>
    <dbReference type="NCBI Taxonomy" id="46240"/>
    <lineage>
        <taxon>Bacteria</taxon>
        <taxon>Bacillati</taxon>
        <taxon>Bacillota</taxon>
        <taxon>Bacilli</taxon>
        <taxon>Bacillales</taxon>
        <taxon>Paenibacillaceae</taxon>
        <taxon>Paenibacillus</taxon>
    </lineage>
</organism>
<dbReference type="Gene3D" id="1.20.1250.20">
    <property type="entry name" value="MFS general substrate transporter like domains"/>
    <property type="match status" value="2"/>
</dbReference>
<dbReference type="Proteomes" id="UP001207626">
    <property type="component" value="Unassembled WGS sequence"/>
</dbReference>
<keyword evidence="2" id="KW-0813">Transport</keyword>
<sequence length="402" mass="42144">MRQALAAEQPVPSNKTLILLLLGLLLAGANLRTAIASVGPLIGFIRDDTGLSNGAIGWITTIPLIAFALLSPFAPSIARTVGTERTLVASLLVLTLGIGIRAIDSVPLLFIGTAGIGIAIAICNVLLPSIIKQKFVNRIGFMTGLYSMTMSIFASIAAGVSVPLAEGLGWGWRNSLLVWGSLSLLGMLVWLPLIRSGAPRAGGKHHAKSEKGTNVWTSGLAWKITIFMGLQSLNYYVSVAWLPDILLSKGWSPINAGWMLSVMQLVSIPITFLIPTAAERMKDQRLAAASGAIISFVGYAGLLFGHPAIVTAAVVLMGIGQGICISLALMFIALRAKSAVQAATLSGMSQSMGYTLAALGPICLGMLHDVTASWTWPIAALLVSSFVILLAGIGAGRNRHVE</sequence>
<dbReference type="RefSeq" id="WP_254912218.1">
    <property type="nucleotide sequence ID" value="NZ_JAMDLV010000048.1"/>
</dbReference>
<dbReference type="PANTHER" id="PTHR23523">
    <property type="match status" value="1"/>
</dbReference>
<feature type="transmembrane region" description="Helical" evidence="6">
    <location>
        <begin position="256"/>
        <end position="274"/>
    </location>
</feature>
<accession>A0ABT4E067</accession>
<dbReference type="InterPro" id="IPR052524">
    <property type="entry name" value="MFS_Cyanate_Porter"/>
</dbReference>
<dbReference type="InterPro" id="IPR036259">
    <property type="entry name" value="MFS_trans_sf"/>
</dbReference>
<keyword evidence="3 6" id="KW-0812">Transmembrane</keyword>
<keyword evidence="4 6" id="KW-1133">Transmembrane helix</keyword>
<feature type="transmembrane region" description="Helical" evidence="6">
    <location>
        <begin position="86"/>
        <end position="103"/>
    </location>
</feature>
<feature type="transmembrane region" description="Helical" evidence="6">
    <location>
        <begin position="55"/>
        <end position="74"/>
    </location>
</feature>
<comment type="subcellular location">
    <subcellularLocation>
        <location evidence="1">Cell membrane</location>
        <topology evidence="1">Multi-pass membrane protein</topology>
    </subcellularLocation>
</comment>
<evidence type="ECO:0000256" key="2">
    <source>
        <dbReference type="ARBA" id="ARBA00022448"/>
    </source>
</evidence>
<feature type="transmembrane region" description="Helical" evidence="6">
    <location>
        <begin position="215"/>
        <end position="236"/>
    </location>
</feature>
<dbReference type="SUPFAM" id="SSF103473">
    <property type="entry name" value="MFS general substrate transporter"/>
    <property type="match status" value="1"/>
</dbReference>
<evidence type="ECO:0000256" key="6">
    <source>
        <dbReference type="SAM" id="Phobius"/>
    </source>
</evidence>
<evidence type="ECO:0000256" key="4">
    <source>
        <dbReference type="ARBA" id="ARBA00022989"/>
    </source>
</evidence>
<evidence type="ECO:0000259" key="7">
    <source>
        <dbReference type="PROSITE" id="PS50850"/>
    </source>
</evidence>
<feature type="transmembrane region" description="Helical" evidence="6">
    <location>
        <begin position="109"/>
        <end position="127"/>
    </location>
</feature>
<comment type="caution">
    <text evidence="8">The sequence shown here is derived from an EMBL/GenBank/DDBJ whole genome shotgun (WGS) entry which is preliminary data.</text>
</comment>
<dbReference type="PANTHER" id="PTHR23523:SF2">
    <property type="entry name" value="2-NITROIMIDAZOLE TRANSPORTER"/>
    <property type="match status" value="1"/>
</dbReference>
<feature type="domain" description="Major facilitator superfamily (MFS) profile" evidence="7">
    <location>
        <begin position="16"/>
        <end position="397"/>
    </location>
</feature>
<dbReference type="PROSITE" id="PS50850">
    <property type="entry name" value="MFS"/>
    <property type="match status" value="1"/>
</dbReference>
<dbReference type="Pfam" id="PF07690">
    <property type="entry name" value="MFS_1"/>
    <property type="match status" value="1"/>
</dbReference>
<evidence type="ECO:0000313" key="9">
    <source>
        <dbReference type="Proteomes" id="UP001207626"/>
    </source>
</evidence>
<feature type="transmembrane region" description="Helical" evidence="6">
    <location>
        <begin position="176"/>
        <end position="194"/>
    </location>
</feature>
<name>A0ABT4E067_9BACL</name>
<dbReference type="EMBL" id="JAMDLW010000055">
    <property type="protein sequence ID" value="MCY9522860.1"/>
    <property type="molecule type" value="Genomic_DNA"/>
</dbReference>
<dbReference type="InterPro" id="IPR020846">
    <property type="entry name" value="MFS_dom"/>
</dbReference>
<evidence type="ECO:0000256" key="5">
    <source>
        <dbReference type="ARBA" id="ARBA00023136"/>
    </source>
</evidence>
<dbReference type="CDD" id="cd17339">
    <property type="entry name" value="MFS_NIMT_CynX_like"/>
    <property type="match status" value="1"/>
</dbReference>
<keyword evidence="5 6" id="KW-0472">Membrane</keyword>
<protein>
    <submittedName>
        <fullName evidence="8">MFS transporter</fullName>
    </submittedName>
</protein>
<feature type="transmembrane region" description="Helical" evidence="6">
    <location>
        <begin position="286"/>
        <end position="304"/>
    </location>
</feature>
<evidence type="ECO:0000256" key="1">
    <source>
        <dbReference type="ARBA" id="ARBA00004651"/>
    </source>
</evidence>
<proteinExistence type="predicted"/>
<feature type="transmembrane region" description="Helical" evidence="6">
    <location>
        <begin position="139"/>
        <end position="164"/>
    </location>
</feature>
<dbReference type="InterPro" id="IPR011701">
    <property type="entry name" value="MFS"/>
</dbReference>
<evidence type="ECO:0000256" key="3">
    <source>
        <dbReference type="ARBA" id="ARBA00022692"/>
    </source>
</evidence>
<gene>
    <name evidence="8" type="ORF">M5X09_24900</name>
</gene>
<evidence type="ECO:0000313" key="8">
    <source>
        <dbReference type="EMBL" id="MCY9522860.1"/>
    </source>
</evidence>